<comment type="caution">
    <text evidence="2">The sequence shown here is derived from an EMBL/GenBank/DDBJ whole genome shotgun (WGS) entry which is preliminary data.</text>
</comment>
<sequence length="81" mass="9309">MFSRGYERLIQDNESAAEIIVNVRIHDLNELKMTARSHCRAVFSCDEGWHFQKPPASAGMNGPQRFQPARKGYAQRRTRCA</sequence>
<dbReference type="AlphaFoldDB" id="A0AAW6RHF8"/>
<reference evidence="2 3" key="1">
    <citation type="submission" date="2023-04" db="EMBL/GenBank/DDBJ databases">
        <title>Ottowia paracancer sp. nov., isolated from human stomach.</title>
        <authorList>
            <person name="Song Y."/>
        </authorList>
    </citation>
    <scope>NUCLEOTIDE SEQUENCE [LARGE SCALE GENOMIC DNA]</scope>
    <source>
        <strain evidence="2 3">10c7w1</strain>
    </source>
</reference>
<proteinExistence type="predicted"/>
<organism evidence="2 3">
    <name type="scientific">Ottowia cancrivicina</name>
    <dbReference type="NCBI Taxonomy" id="3040346"/>
    <lineage>
        <taxon>Bacteria</taxon>
        <taxon>Pseudomonadati</taxon>
        <taxon>Pseudomonadota</taxon>
        <taxon>Betaproteobacteria</taxon>
        <taxon>Burkholderiales</taxon>
        <taxon>Comamonadaceae</taxon>
        <taxon>Ottowia</taxon>
    </lineage>
</organism>
<evidence type="ECO:0000313" key="3">
    <source>
        <dbReference type="Proteomes" id="UP001237156"/>
    </source>
</evidence>
<feature type="region of interest" description="Disordered" evidence="1">
    <location>
        <begin position="55"/>
        <end position="81"/>
    </location>
</feature>
<keyword evidence="3" id="KW-1185">Reference proteome</keyword>
<protein>
    <submittedName>
        <fullName evidence="2">Uncharacterized protein</fullName>
    </submittedName>
</protein>
<dbReference type="Proteomes" id="UP001237156">
    <property type="component" value="Unassembled WGS sequence"/>
</dbReference>
<accession>A0AAW6RHF8</accession>
<dbReference type="RefSeq" id="WP_279524616.1">
    <property type="nucleotide sequence ID" value="NZ_JARVII010000016.1"/>
</dbReference>
<evidence type="ECO:0000313" key="2">
    <source>
        <dbReference type="EMBL" id="MDG9699778.1"/>
    </source>
</evidence>
<dbReference type="EMBL" id="JARVII010000016">
    <property type="protein sequence ID" value="MDG9699778.1"/>
    <property type="molecule type" value="Genomic_DNA"/>
</dbReference>
<name>A0AAW6RHF8_9BURK</name>
<evidence type="ECO:0000256" key="1">
    <source>
        <dbReference type="SAM" id="MobiDB-lite"/>
    </source>
</evidence>
<gene>
    <name evidence="2" type="ORF">QB898_08670</name>
</gene>